<dbReference type="EMBL" id="JACYTO010000001">
    <property type="protein sequence ID" value="MBD8501494.1"/>
    <property type="molecule type" value="Genomic_DNA"/>
</dbReference>
<keyword evidence="9" id="KW-1185">Reference proteome</keyword>
<comment type="caution">
    <text evidence="8">The sequence shown here is derived from an EMBL/GenBank/DDBJ whole genome shotgun (WGS) entry which is preliminary data.</text>
</comment>
<keyword evidence="1 4" id="KW-0732">Signal</keyword>
<sequence precursor="true">MGSALPDLGLKTRMRLIPLLLCWMSGSALAGSMPALVVSPDLVGDGAAAGAVRKPQGARATSQAPQPNAPDPVPAERGVEVRPVSPEAAPARTEPVRQPAAAPVTRPEVRPAPALDTAQPARGAEQGSTAVTALRIRGTRAVELVAEGEAELQRGDLTLTADSLTYRELTDEAVAEGNVRLAQGADEITGPAARLVIGERTGEFQSPRYAITRASEPEPGKQSRVITGSGGADVLNFEGENQYRLFNATWTSCKPENPDWYVKAGELELDYDTEIGTLRHGTVVFKDTPILWVPWAEFPLVGRRQSGLLAPTFGTSNTTGVDITQPYYWNIAPNYDATLIPRYMSRRGLQLGGEFRYLTEASSGELRAEWMPEDKVAGFERRLGSWQHQQRITSRLSAAIDLNSVSDDEYFEDLSSRVAVASKVNLVRQGQLYYQGADWWDASALWQRYQTLSDDDTVRREPYRRLPQLALNANRAGLYGGTTFAMKAQYTEFDHPDKDLVSGGVRLFTAGSRLVLYPQLSLPFERAGYYITPKIGVHYTRYDLDEPYQVVGGRTKITRSVPIFSLDTGLNFEREANFFGQDYIQTLEPRVFYVRAPEREQDDIPLFDTSRYDFSFAQMFSESPYSGHDRIADADQVTVALTSRLIDPVNGAERLYAAIGQRHYFSDQKVALPGEALRVDRRTDVLAALGGRITPTVSLNSAWQYDPRESRTERIAIGGSWRPEFAKAVNMSYRWTRDVLRDIDVSAQWPLGGRWYGVGRVTRSIKEGRITEAIAGLEYDGGCWVFRTVAHRFATTEDDVTQALFFQLELNGLASIGSNPVGLLKRSVSGYGKINEPGSGRIFGTD</sequence>
<dbReference type="InterPro" id="IPR050218">
    <property type="entry name" value="LptD"/>
</dbReference>
<comment type="subcellular location">
    <subcellularLocation>
        <location evidence="4">Cell outer membrane</location>
    </subcellularLocation>
</comment>
<feature type="domain" description="LptD C-terminal" evidence="7">
    <location>
        <begin position="381"/>
        <end position="755"/>
    </location>
</feature>
<name>A0ABR9B587_9RHOO</name>
<dbReference type="InterPro" id="IPR007543">
    <property type="entry name" value="LptD_C"/>
</dbReference>
<dbReference type="HAMAP" id="MF_01411">
    <property type="entry name" value="LPS_assembly_LptD"/>
    <property type="match status" value="1"/>
</dbReference>
<feature type="chain" id="PRO_5044932182" description="LPS-assembly protein LptD" evidence="4">
    <location>
        <begin position="31"/>
        <end position="846"/>
    </location>
</feature>
<dbReference type="PANTHER" id="PTHR30189">
    <property type="entry name" value="LPS-ASSEMBLY PROTEIN"/>
    <property type="match status" value="1"/>
</dbReference>
<feature type="domain" description="Organic solvent tolerance-like N-terminal" evidence="6">
    <location>
        <begin position="160"/>
        <end position="274"/>
    </location>
</feature>
<organism evidence="8 9">
    <name type="scientific">Thauera sedimentorum</name>
    <dbReference type="NCBI Taxonomy" id="2767595"/>
    <lineage>
        <taxon>Bacteria</taxon>
        <taxon>Pseudomonadati</taxon>
        <taxon>Pseudomonadota</taxon>
        <taxon>Betaproteobacteria</taxon>
        <taxon>Rhodocyclales</taxon>
        <taxon>Zoogloeaceae</taxon>
        <taxon>Thauera</taxon>
    </lineage>
</organism>
<accession>A0ABR9B587</accession>
<evidence type="ECO:0000256" key="4">
    <source>
        <dbReference type="HAMAP-Rule" id="MF_01411"/>
    </source>
</evidence>
<comment type="similarity">
    <text evidence="4">Belongs to the LptD family.</text>
</comment>
<reference evidence="9" key="1">
    <citation type="submission" date="2023-07" db="EMBL/GenBank/DDBJ databases">
        <title>Thauera sp. CAU 1555 isolated from sand of Yaerae Beach.</title>
        <authorList>
            <person name="Kim W."/>
        </authorList>
    </citation>
    <scope>NUCLEOTIDE SEQUENCE [LARGE SCALE GENOMIC DNA]</scope>
    <source>
        <strain evidence="9">CAU 1555</strain>
    </source>
</reference>
<feature type="region of interest" description="Disordered" evidence="5">
    <location>
        <begin position="49"/>
        <end position="128"/>
    </location>
</feature>
<protein>
    <recommendedName>
        <fullName evidence="4">LPS-assembly protein LptD</fullName>
    </recommendedName>
</protein>
<evidence type="ECO:0000256" key="5">
    <source>
        <dbReference type="SAM" id="MobiDB-lite"/>
    </source>
</evidence>
<evidence type="ECO:0000259" key="6">
    <source>
        <dbReference type="Pfam" id="PF03968"/>
    </source>
</evidence>
<dbReference type="Gene3D" id="2.60.450.10">
    <property type="entry name" value="Lipopolysaccharide (LPS) transport protein A like domain"/>
    <property type="match status" value="1"/>
</dbReference>
<proteinExistence type="inferred from homology"/>
<feature type="signal peptide" evidence="4">
    <location>
        <begin position="1"/>
        <end position="30"/>
    </location>
</feature>
<dbReference type="PANTHER" id="PTHR30189:SF1">
    <property type="entry name" value="LPS-ASSEMBLY PROTEIN LPTD"/>
    <property type="match status" value="1"/>
</dbReference>
<comment type="subunit">
    <text evidence="4">Component of the lipopolysaccharide transport and assembly complex. Interacts with LptE and LptA.</text>
</comment>
<evidence type="ECO:0000256" key="3">
    <source>
        <dbReference type="ARBA" id="ARBA00023237"/>
    </source>
</evidence>
<comment type="function">
    <text evidence="4">Together with LptE, is involved in the assembly of lipopolysaccharide (LPS) at the surface of the outer membrane.</text>
</comment>
<dbReference type="Pfam" id="PF03968">
    <property type="entry name" value="LptD_N"/>
    <property type="match status" value="1"/>
</dbReference>
<evidence type="ECO:0000259" key="7">
    <source>
        <dbReference type="Pfam" id="PF04453"/>
    </source>
</evidence>
<keyword evidence="3 4" id="KW-0998">Cell outer membrane</keyword>
<evidence type="ECO:0000256" key="2">
    <source>
        <dbReference type="ARBA" id="ARBA00023136"/>
    </source>
</evidence>
<evidence type="ECO:0000313" key="8">
    <source>
        <dbReference type="EMBL" id="MBD8501494.1"/>
    </source>
</evidence>
<dbReference type="InterPro" id="IPR020889">
    <property type="entry name" value="LipoPS_assembly_LptD"/>
</dbReference>
<dbReference type="Proteomes" id="UP000603602">
    <property type="component" value="Unassembled WGS sequence"/>
</dbReference>
<comment type="caution">
    <text evidence="4">Lacks conserved residue(s) required for the propagation of feature annotation.</text>
</comment>
<dbReference type="InterPro" id="IPR005653">
    <property type="entry name" value="OstA-like_N"/>
</dbReference>
<evidence type="ECO:0000256" key="1">
    <source>
        <dbReference type="ARBA" id="ARBA00022729"/>
    </source>
</evidence>
<dbReference type="Pfam" id="PF04453">
    <property type="entry name" value="LptD"/>
    <property type="match status" value="1"/>
</dbReference>
<evidence type="ECO:0000313" key="9">
    <source>
        <dbReference type="Proteomes" id="UP000603602"/>
    </source>
</evidence>
<gene>
    <name evidence="4 8" type="primary">lptD</name>
    <name evidence="8" type="ORF">IFO67_01205</name>
</gene>
<keyword evidence="2 4" id="KW-0472">Membrane</keyword>